<protein>
    <submittedName>
        <fullName evidence="1">Dirigent protein 15</fullName>
    </submittedName>
</protein>
<dbReference type="Proteomes" id="UP001060215">
    <property type="component" value="Chromosome 15"/>
</dbReference>
<gene>
    <name evidence="1" type="ORF">LOK49_LG14G00451</name>
</gene>
<organism evidence="1 2">
    <name type="scientific">Camellia lanceoleosa</name>
    <dbReference type="NCBI Taxonomy" id="1840588"/>
    <lineage>
        <taxon>Eukaryota</taxon>
        <taxon>Viridiplantae</taxon>
        <taxon>Streptophyta</taxon>
        <taxon>Embryophyta</taxon>
        <taxon>Tracheophyta</taxon>
        <taxon>Spermatophyta</taxon>
        <taxon>Magnoliopsida</taxon>
        <taxon>eudicotyledons</taxon>
        <taxon>Gunneridae</taxon>
        <taxon>Pentapetalae</taxon>
        <taxon>asterids</taxon>
        <taxon>Ericales</taxon>
        <taxon>Theaceae</taxon>
        <taxon>Camellia</taxon>
    </lineage>
</organism>
<proteinExistence type="predicted"/>
<keyword evidence="2" id="KW-1185">Reference proteome</keyword>
<evidence type="ECO:0000313" key="1">
    <source>
        <dbReference type="EMBL" id="KAI7986010.1"/>
    </source>
</evidence>
<name>A0ACC0FBP5_9ERIC</name>
<sequence length="288" mass="32019">MALAMKHLIFFAIAILVVCQATEAKKLKQTQVEFYMHDTVGGPNPSAVRVAGRSNFTGSNPIAAMFGSIYMMDNPLTITPALNSTVMGRAQGIYEDGAIHVVQDGKPKVSDHVGSMTRGSTRPIDHKLRYGSEYAAKAYNSGSSSTRSHGHDHMLNEEYGRYICPTNESPSISYNKKGKGKWNMNLEMDNTLHKGVWRGDEKNDIIEEEEEEEEEEEIPKEDKMVLSPTTTQSSESSNDQSDESSSSFAFPVLCSEGMGSPVRMPKPDSLHFRKHHKTLAARLYCCRF</sequence>
<evidence type="ECO:0000313" key="2">
    <source>
        <dbReference type="Proteomes" id="UP001060215"/>
    </source>
</evidence>
<dbReference type="EMBL" id="CM045772">
    <property type="protein sequence ID" value="KAI7986010.1"/>
    <property type="molecule type" value="Genomic_DNA"/>
</dbReference>
<reference evidence="1 2" key="1">
    <citation type="journal article" date="2022" name="Plant J.">
        <title>Chromosome-level genome of Camellia lanceoleosa provides a valuable resource for understanding genome evolution and self-incompatibility.</title>
        <authorList>
            <person name="Gong W."/>
            <person name="Xiao S."/>
            <person name="Wang L."/>
            <person name="Liao Z."/>
            <person name="Chang Y."/>
            <person name="Mo W."/>
            <person name="Hu G."/>
            <person name="Li W."/>
            <person name="Zhao G."/>
            <person name="Zhu H."/>
            <person name="Hu X."/>
            <person name="Ji K."/>
            <person name="Xiang X."/>
            <person name="Song Q."/>
            <person name="Yuan D."/>
            <person name="Jin S."/>
            <person name="Zhang L."/>
        </authorList>
    </citation>
    <scope>NUCLEOTIDE SEQUENCE [LARGE SCALE GENOMIC DNA]</scope>
    <source>
        <strain evidence="1">SQ_2022a</strain>
    </source>
</reference>
<accession>A0ACC0FBP5</accession>
<comment type="caution">
    <text evidence="1">The sequence shown here is derived from an EMBL/GenBank/DDBJ whole genome shotgun (WGS) entry which is preliminary data.</text>
</comment>